<protein>
    <submittedName>
        <fullName evidence="2">Phosphoglycerate mutase</fullName>
    </submittedName>
</protein>
<dbReference type="AlphaFoldDB" id="A0A5M6I3K8"/>
<evidence type="ECO:0000313" key="3">
    <source>
        <dbReference type="Proteomes" id="UP000323886"/>
    </source>
</evidence>
<dbReference type="RefSeq" id="WP_150096710.1">
    <property type="nucleotide sequence ID" value="NZ_VWPL01000007.1"/>
</dbReference>
<dbReference type="Proteomes" id="UP000323886">
    <property type="component" value="Unassembled WGS sequence"/>
</dbReference>
<accession>A0A5M6I3K8</accession>
<gene>
    <name evidence="2" type="ORF">F1193_05655</name>
</gene>
<dbReference type="Gene3D" id="3.40.50.1240">
    <property type="entry name" value="Phosphoglycerate mutase-like"/>
    <property type="match status" value="1"/>
</dbReference>
<evidence type="ECO:0000313" key="2">
    <source>
        <dbReference type="EMBL" id="KAA5602385.1"/>
    </source>
</evidence>
<dbReference type="EMBL" id="VWPL01000007">
    <property type="protein sequence ID" value="KAA5602385.1"/>
    <property type="molecule type" value="Genomic_DNA"/>
</dbReference>
<organism evidence="2 3">
    <name type="scientific">Blastochloris sulfoviridis</name>
    <dbReference type="NCBI Taxonomy" id="50712"/>
    <lineage>
        <taxon>Bacteria</taxon>
        <taxon>Pseudomonadati</taxon>
        <taxon>Pseudomonadota</taxon>
        <taxon>Alphaproteobacteria</taxon>
        <taxon>Hyphomicrobiales</taxon>
        <taxon>Blastochloridaceae</taxon>
        <taxon>Blastochloris</taxon>
    </lineage>
</organism>
<dbReference type="SUPFAM" id="SSF53254">
    <property type="entry name" value="Phosphoglycerate mutase-like"/>
    <property type="match status" value="1"/>
</dbReference>
<feature type="region of interest" description="Disordered" evidence="1">
    <location>
        <begin position="1"/>
        <end position="36"/>
    </location>
</feature>
<dbReference type="OrthoDB" id="9156506at2"/>
<evidence type="ECO:0000256" key="1">
    <source>
        <dbReference type="SAM" id="MobiDB-lite"/>
    </source>
</evidence>
<reference evidence="2 3" key="1">
    <citation type="submission" date="2019-09" db="EMBL/GenBank/DDBJ databases">
        <title>Draft Whole-Genome sequence of Blastochloris sulfoviridis DSM 729.</title>
        <authorList>
            <person name="Meyer T.E."/>
            <person name="Kyndt J.A."/>
        </authorList>
    </citation>
    <scope>NUCLEOTIDE SEQUENCE [LARGE SCALE GENOMIC DNA]</scope>
    <source>
        <strain evidence="2 3">DSM 729</strain>
    </source>
</reference>
<sequence length="218" mass="24225">MASSMTLSHRQPDVASVEAPERPDARPRSGGAPRPARAPLRLGLVRHFEVAHGPPAGWVSVADIARWIEDYDAAGVRHKPVDLGPLPWPRCIASTAPRALTTARALYQGDIETLPQLCEPKLNPFRTGDLRLPFAGWRMLLRLAWMTSHSSQRDVKRTFLTEIERVADRLTEAPDDTLVVSHAGSMMFLRRALIRRGFTGPRFGIAECGRLYVFTRGA</sequence>
<comment type="caution">
    <text evidence="2">The sequence shown here is derived from an EMBL/GenBank/DDBJ whole genome shotgun (WGS) entry which is preliminary data.</text>
</comment>
<name>A0A5M6I3K8_9HYPH</name>
<keyword evidence="3" id="KW-1185">Reference proteome</keyword>
<proteinExistence type="predicted"/>
<dbReference type="InterPro" id="IPR029033">
    <property type="entry name" value="His_PPase_superfam"/>
</dbReference>